<evidence type="ECO:0000313" key="2">
    <source>
        <dbReference type="EMBL" id="MEQ2637049.1"/>
    </source>
</evidence>
<dbReference type="EMBL" id="JBBNGS010000002">
    <property type="protein sequence ID" value="MEQ2637049.1"/>
    <property type="molecule type" value="Genomic_DNA"/>
</dbReference>
<comment type="caution">
    <text evidence="2">The sequence shown here is derived from an EMBL/GenBank/DDBJ whole genome shotgun (WGS) entry which is preliminary data.</text>
</comment>
<feature type="transmembrane region" description="Helical" evidence="1">
    <location>
        <begin position="35"/>
        <end position="54"/>
    </location>
</feature>
<gene>
    <name evidence="2" type="ORF">AAAT05_01600</name>
</gene>
<dbReference type="RefSeq" id="WP_349181417.1">
    <property type="nucleotide sequence ID" value="NZ_JBBNGS010000002.1"/>
</dbReference>
<reference evidence="2 3" key="1">
    <citation type="submission" date="2024-04" db="EMBL/GenBank/DDBJ databases">
        <title>Human intestinal bacterial collection.</title>
        <authorList>
            <person name="Pauvert C."/>
            <person name="Hitch T.C.A."/>
            <person name="Clavel T."/>
        </authorList>
    </citation>
    <scope>NUCLEOTIDE SEQUENCE [LARGE SCALE GENOMIC DNA]</scope>
    <source>
        <strain evidence="2 3">CLA-AA-H197</strain>
    </source>
</reference>
<evidence type="ECO:0000256" key="1">
    <source>
        <dbReference type="SAM" id="Phobius"/>
    </source>
</evidence>
<name>A0ABV1IDR8_9ACTN</name>
<organism evidence="2 3">
    <name type="scientific">Paratractidigestivibacter faecalis</name>
    <dbReference type="NCBI Taxonomy" id="2292441"/>
    <lineage>
        <taxon>Bacteria</taxon>
        <taxon>Bacillati</taxon>
        <taxon>Actinomycetota</taxon>
        <taxon>Coriobacteriia</taxon>
        <taxon>Coriobacteriales</taxon>
        <taxon>Atopobiaceae</taxon>
        <taxon>Paratractidigestivibacter</taxon>
    </lineage>
</organism>
<keyword evidence="1" id="KW-0812">Transmembrane</keyword>
<keyword evidence="1" id="KW-0472">Membrane</keyword>
<keyword evidence="3" id="KW-1185">Reference proteome</keyword>
<sequence>MGSAGTKAIASMACFSTSPALDVLAGWLAEPYRGAAILCAFFFVGLGWAFWLFLGSD</sequence>
<evidence type="ECO:0000313" key="3">
    <source>
        <dbReference type="Proteomes" id="UP001478817"/>
    </source>
</evidence>
<accession>A0ABV1IDR8</accession>
<keyword evidence="1" id="KW-1133">Transmembrane helix</keyword>
<protein>
    <submittedName>
        <fullName evidence="2">Uncharacterized protein</fullName>
    </submittedName>
</protein>
<dbReference type="Proteomes" id="UP001478817">
    <property type="component" value="Unassembled WGS sequence"/>
</dbReference>
<proteinExistence type="predicted"/>